<evidence type="ECO:0000313" key="3">
    <source>
        <dbReference type="Proteomes" id="UP001209755"/>
    </source>
</evidence>
<dbReference type="InterPro" id="IPR017026">
    <property type="entry name" value="ImuA"/>
</dbReference>
<reference evidence="3" key="1">
    <citation type="submission" date="2023-07" db="EMBL/GenBank/DDBJ databases">
        <title>Genome sequencing of Purple Non-Sulfur Bacteria from various extreme environments.</title>
        <authorList>
            <person name="Mayer M."/>
        </authorList>
    </citation>
    <scope>NUCLEOTIDE SEQUENCE [LARGE SCALE GENOMIC DNA]</scope>
    <source>
        <strain evidence="3">DSM 17935</strain>
    </source>
</reference>
<name>A0ABT3HFF6_9HYPH</name>
<dbReference type="EMBL" id="JAOQNS010000010">
    <property type="protein sequence ID" value="MCW2309074.1"/>
    <property type="molecule type" value="Genomic_DNA"/>
</dbReference>
<protein>
    <submittedName>
        <fullName evidence="2">Protein ImuA</fullName>
    </submittedName>
</protein>
<keyword evidence="3" id="KW-1185">Reference proteome</keyword>
<accession>A0ABT3HFF6</accession>
<sequence>MPTELDRLRAKLSAFARNATHDPGCSQDSGGKIGLGPADLDRFLEGGLGRGALHEVFAAGPLDAGTATGFAAALTRRVLDSASAGKSGTDKAVVWVRQAFVTVEAGTLYAPGLAGLGLDPAHLVLVEAKDPLGVLKAGLEAARCAALGAVVIEPWGAPKVLDFTATRRLALAASEAGTTVFLLRLQAEPQQSAAETRWRVAAGPSRPLPANAPGAAAFTVELLRHRTGPAGRRWHLEWDHGQCLFTQPARRAPLPRPVVSLPQRGSHPAPLPAQQSRTGT</sequence>
<comment type="caution">
    <text evidence="2">The sequence shown here is derived from an EMBL/GenBank/DDBJ whole genome shotgun (WGS) entry which is preliminary data.</text>
</comment>
<organism evidence="2 3">
    <name type="scientific">Rhodobium gokarnense</name>
    <dbReference type="NCBI Taxonomy" id="364296"/>
    <lineage>
        <taxon>Bacteria</taxon>
        <taxon>Pseudomonadati</taxon>
        <taxon>Pseudomonadota</taxon>
        <taxon>Alphaproteobacteria</taxon>
        <taxon>Hyphomicrobiales</taxon>
        <taxon>Rhodobiaceae</taxon>
        <taxon>Rhodobium</taxon>
    </lineage>
</organism>
<dbReference type="Proteomes" id="UP001209755">
    <property type="component" value="Unassembled WGS sequence"/>
</dbReference>
<proteinExistence type="predicted"/>
<evidence type="ECO:0000313" key="2">
    <source>
        <dbReference type="EMBL" id="MCW2309074.1"/>
    </source>
</evidence>
<dbReference type="SUPFAM" id="SSF52540">
    <property type="entry name" value="P-loop containing nucleoside triphosphate hydrolases"/>
    <property type="match status" value="1"/>
</dbReference>
<evidence type="ECO:0000256" key="1">
    <source>
        <dbReference type="SAM" id="MobiDB-lite"/>
    </source>
</evidence>
<gene>
    <name evidence="2" type="ORF">M2319_003425</name>
</gene>
<dbReference type="InterPro" id="IPR027417">
    <property type="entry name" value="P-loop_NTPase"/>
</dbReference>
<dbReference type="RefSeq" id="WP_264602663.1">
    <property type="nucleotide sequence ID" value="NZ_JAOQNS010000010.1"/>
</dbReference>
<dbReference type="PIRSF" id="PIRSF034285">
    <property type="entry name" value="UCP034285"/>
    <property type="match status" value="1"/>
</dbReference>
<feature type="region of interest" description="Disordered" evidence="1">
    <location>
        <begin position="254"/>
        <end position="280"/>
    </location>
</feature>
<dbReference type="Gene3D" id="3.40.50.300">
    <property type="entry name" value="P-loop containing nucleotide triphosphate hydrolases"/>
    <property type="match status" value="1"/>
</dbReference>